<dbReference type="AlphaFoldDB" id="A0A0D1E2H8"/>
<dbReference type="eggNOG" id="ENOG502R205">
    <property type="taxonomic scope" value="Eukaryota"/>
</dbReference>
<evidence type="ECO:0000313" key="2">
    <source>
        <dbReference type="EMBL" id="KIS70369.1"/>
    </source>
</evidence>
<reference evidence="2 3" key="1">
    <citation type="journal article" date="2006" name="Nature">
        <title>Insights from the genome of the biotrophic fungal plant pathogen Ustilago maydis.</title>
        <authorList>
            <person name="Kamper J."/>
            <person name="Kahmann R."/>
            <person name="Bolker M."/>
            <person name="Ma L.J."/>
            <person name="Brefort T."/>
            <person name="Saville B.J."/>
            <person name="Banuett F."/>
            <person name="Kronstad J.W."/>
            <person name="Gold S.E."/>
            <person name="Muller O."/>
            <person name="Perlin M.H."/>
            <person name="Wosten H.A."/>
            <person name="de Vries R."/>
            <person name="Ruiz-Herrera J."/>
            <person name="Reynaga-Pena C.G."/>
            <person name="Snetselaar K."/>
            <person name="McCann M."/>
            <person name="Perez-Martin J."/>
            <person name="Feldbrugge M."/>
            <person name="Basse C.W."/>
            <person name="Steinberg G."/>
            <person name="Ibeas J.I."/>
            <person name="Holloman W."/>
            <person name="Guzman P."/>
            <person name="Farman M."/>
            <person name="Stajich J.E."/>
            <person name="Sentandreu R."/>
            <person name="Gonzalez-Prieto J.M."/>
            <person name="Kennell J.C."/>
            <person name="Molina L."/>
            <person name="Schirawski J."/>
            <person name="Mendoza-Mendoza A."/>
            <person name="Greilinger D."/>
            <person name="Munch K."/>
            <person name="Rossel N."/>
            <person name="Scherer M."/>
            <person name="Vranes M."/>
            <person name="Ladendorf O."/>
            <person name="Vincon V."/>
            <person name="Fuchs U."/>
            <person name="Sandrock B."/>
            <person name="Meng S."/>
            <person name="Ho E.C."/>
            <person name="Cahill M.J."/>
            <person name="Boyce K.J."/>
            <person name="Klose J."/>
            <person name="Klosterman S.J."/>
            <person name="Deelstra H.J."/>
            <person name="Ortiz-Castellanos L."/>
            <person name="Li W."/>
            <person name="Sanchez-Alonso P."/>
            <person name="Schreier P.H."/>
            <person name="Hauser-Hahn I."/>
            <person name="Vaupel M."/>
            <person name="Koopmann E."/>
            <person name="Friedrich G."/>
            <person name="Voss H."/>
            <person name="Schluter T."/>
            <person name="Margolis J."/>
            <person name="Platt D."/>
            <person name="Swimmer C."/>
            <person name="Gnirke A."/>
            <person name="Chen F."/>
            <person name="Vysotskaia V."/>
            <person name="Mannhaupt G."/>
            <person name="Guldener U."/>
            <person name="Munsterkotter M."/>
            <person name="Haase D."/>
            <person name="Oesterheld M."/>
            <person name="Mewes H.W."/>
            <person name="Mauceli E.W."/>
            <person name="DeCaprio D."/>
            <person name="Wade C.M."/>
            <person name="Butler J."/>
            <person name="Young S."/>
            <person name="Jaffe D.B."/>
            <person name="Calvo S."/>
            <person name="Nusbaum C."/>
            <person name="Galagan J."/>
            <person name="Birren B.W."/>
        </authorList>
    </citation>
    <scope>NUCLEOTIDE SEQUENCE [LARGE SCALE GENOMIC DNA]</scope>
    <source>
        <strain evidence="3">DSM 14603 / FGSC 9021 / UM521</strain>
    </source>
</reference>
<keyword evidence="3" id="KW-1185">Reference proteome</keyword>
<dbReference type="VEuPathDB" id="FungiDB:UMAG_01539"/>
<feature type="compositionally biased region" description="Low complexity" evidence="1">
    <location>
        <begin position="488"/>
        <end position="498"/>
    </location>
</feature>
<evidence type="ECO:0000256" key="1">
    <source>
        <dbReference type="SAM" id="MobiDB-lite"/>
    </source>
</evidence>
<feature type="compositionally biased region" description="Low complexity" evidence="1">
    <location>
        <begin position="512"/>
        <end position="524"/>
    </location>
</feature>
<dbReference type="Proteomes" id="UP000000561">
    <property type="component" value="Chromosome 3"/>
</dbReference>
<gene>
    <name evidence="2" type="ORF">UMAG_01539</name>
</gene>
<accession>A0A0D1E2H8</accession>
<organism evidence="2 3">
    <name type="scientific">Mycosarcoma maydis</name>
    <name type="common">Corn smut fungus</name>
    <name type="synonym">Ustilago maydis</name>
    <dbReference type="NCBI Taxonomy" id="5270"/>
    <lineage>
        <taxon>Eukaryota</taxon>
        <taxon>Fungi</taxon>
        <taxon>Dikarya</taxon>
        <taxon>Basidiomycota</taxon>
        <taxon>Ustilaginomycotina</taxon>
        <taxon>Ustilaginomycetes</taxon>
        <taxon>Ustilaginales</taxon>
        <taxon>Ustilaginaceae</taxon>
        <taxon>Mycosarcoma</taxon>
    </lineage>
</organism>
<feature type="compositionally biased region" description="Polar residues" evidence="1">
    <location>
        <begin position="427"/>
        <end position="487"/>
    </location>
</feature>
<feature type="region of interest" description="Disordered" evidence="1">
    <location>
        <begin position="421"/>
        <end position="524"/>
    </location>
</feature>
<dbReference type="KEGG" id="uma:UMAG_01539"/>
<protein>
    <submittedName>
        <fullName evidence="2">Uncharacterized protein</fullName>
    </submittedName>
</protein>
<dbReference type="GeneID" id="23562518"/>
<dbReference type="OrthoDB" id="3366661at2759"/>
<dbReference type="EMBL" id="CM003142">
    <property type="protein sequence ID" value="KIS70369.1"/>
    <property type="molecule type" value="Genomic_DNA"/>
</dbReference>
<dbReference type="RefSeq" id="XP_011387571.1">
    <property type="nucleotide sequence ID" value="XM_011389269.1"/>
</dbReference>
<proteinExistence type="predicted"/>
<evidence type="ECO:0000313" key="3">
    <source>
        <dbReference type="Proteomes" id="UP000000561"/>
    </source>
</evidence>
<name>A0A0D1E2H8_MYCMD</name>
<dbReference type="InParanoid" id="A0A0D1E2H8"/>
<dbReference type="OMA" id="CAYANNT"/>
<sequence length="524" mass="56145">MSESNRRQQQPHHQPHQNYHYLEQHASQQYAQDSSYAHYTDASYEQQQQLYHAHAQLYPSTNTYTHTSASSSPYVQGVQSERMWPYMHHASAPGAVGYSAAQTAYPPGGGGYLTAADYAAASAHLSPSHLLSSSMLSGHSPRQSAGRSRLNNFIFPSQGASPSLESQVAHLDLNAGGGRFLPNQPVLPYADDTALGTNSGPTHLLNQKNVLFGQGEPRSDISLRYPPLPSVPERCATPSVLRSDTGKASLASETNGAAVDPSILEYVSYLRRMLSVYEKRDELLRLRTEAVGFQPKHAWSAWQAQQTCASFSDQDSSSPHPILGVRLLQRLDKLQRENDELGQLVLQRVESSGSGADDEVERLRAEVSDCHRLIEAMDTALSSAEAKAAASERALQVACMTNSTAILPADTSEVDAGQLRNGAASKETASAATVNSTQVGAGRSCSRNAATTRRASKSANSSTSNPNAGIKVSSQQQQRNTNKAANPSTAKSGTGTKTTRTDKSSAATSLNAKSAKIASSTKTK</sequence>